<organism evidence="5">
    <name type="scientific">Paraconexibacter sp. AEG42_29</name>
    <dbReference type="NCBI Taxonomy" id="2997339"/>
    <lineage>
        <taxon>Bacteria</taxon>
        <taxon>Bacillati</taxon>
        <taxon>Actinomycetota</taxon>
        <taxon>Thermoleophilia</taxon>
        <taxon>Solirubrobacterales</taxon>
        <taxon>Paraconexibacteraceae</taxon>
        <taxon>Paraconexibacter</taxon>
    </lineage>
</organism>
<dbReference type="PANTHER" id="PTHR12159:SF9">
    <property type="entry name" value="G_T MISMATCH-SPECIFIC THYMINE DNA GLYCOSYLASE"/>
    <property type="match status" value="1"/>
</dbReference>
<feature type="domain" description="Uracil-DNA glycosylase-like" evidence="4">
    <location>
        <begin position="4"/>
        <end position="149"/>
    </location>
</feature>
<dbReference type="InterPro" id="IPR015637">
    <property type="entry name" value="MUG/TDG"/>
</dbReference>
<name>A0AAU7AR92_9ACTN</name>
<dbReference type="GO" id="GO:0004844">
    <property type="term" value="F:uracil DNA N-glycosylase activity"/>
    <property type="evidence" value="ECO:0007669"/>
    <property type="project" value="TreeGrafter"/>
</dbReference>
<evidence type="ECO:0000259" key="4">
    <source>
        <dbReference type="Pfam" id="PF03167"/>
    </source>
</evidence>
<evidence type="ECO:0000256" key="2">
    <source>
        <dbReference type="ARBA" id="ARBA00022801"/>
    </source>
</evidence>
<gene>
    <name evidence="5" type="primary">mug</name>
    <name evidence="5" type="ORF">DSM112329_00957</name>
</gene>
<proteinExistence type="predicted"/>
<keyword evidence="1" id="KW-0227">DNA damage</keyword>
<reference evidence="5" key="1">
    <citation type="submission" date="2022-12" db="EMBL/GenBank/DDBJ databases">
        <title>Paraconexibacter alkalitolerans sp. nov. and Baekduia alba sp. nov., isolated from soil and emended description of the genera Paraconexibacter (Chun et al., 2020) and Baekduia (An et al., 2020).</title>
        <authorList>
            <person name="Vieira S."/>
            <person name="Huber K.J."/>
            <person name="Geppert A."/>
            <person name="Wolf J."/>
            <person name="Neumann-Schaal M."/>
            <person name="Muesken M."/>
            <person name="Overmann J."/>
        </authorList>
    </citation>
    <scope>NUCLEOTIDE SEQUENCE</scope>
    <source>
        <strain evidence="5">AEG42_29</strain>
    </source>
</reference>
<dbReference type="GO" id="GO:0006285">
    <property type="term" value="P:base-excision repair, AP site formation"/>
    <property type="evidence" value="ECO:0007669"/>
    <property type="project" value="InterPro"/>
</dbReference>
<keyword evidence="3" id="KW-0234">DNA repair</keyword>
<dbReference type="CDD" id="cd10028">
    <property type="entry name" value="UDG-F2_TDG_MUG"/>
    <property type="match status" value="1"/>
</dbReference>
<evidence type="ECO:0000313" key="5">
    <source>
        <dbReference type="EMBL" id="XAY04128.1"/>
    </source>
</evidence>
<dbReference type="RefSeq" id="WP_354700672.1">
    <property type="nucleotide sequence ID" value="NZ_CP114014.1"/>
</dbReference>
<dbReference type="GO" id="GO:0008263">
    <property type="term" value="F:pyrimidine-specific mismatch base pair DNA N-glycosylase activity"/>
    <property type="evidence" value="ECO:0007669"/>
    <property type="project" value="TreeGrafter"/>
</dbReference>
<accession>A0AAU7AR92</accession>
<dbReference type="Gene3D" id="3.40.470.10">
    <property type="entry name" value="Uracil-DNA glycosylase-like domain"/>
    <property type="match status" value="1"/>
</dbReference>
<evidence type="ECO:0000256" key="1">
    <source>
        <dbReference type="ARBA" id="ARBA00022763"/>
    </source>
</evidence>
<dbReference type="Pfam" id="PF03167">
    <property type="entry name" value="UDG"/>
    <property type="match status" value="1"/>
</dbReference>
<keyword evidence="2 5" id="KW-0378">Hydrolase</keyword>
<protein>
    <submittedName>
        <fullName evidence="5">G/U mismatch-specific DNA glycosylase</fullName>
        <ecNumber evidence="5">3.2.2.28</ecNumber>
    </submittedName>
</protein>
<dbReference type="EC" id="3.2.2.28" evidence="5"/>
<dbReference type="AlphaFoldDB" id="A0AAU7AR92"/>
<dbReference type="SUPFAM" id="SSF52141">
    <property type="entry name" value="Uracil-DNA glycosylase-like"/>
    <property type="match status" value="1"/>
</dbReference>
<dbReference type="PANTHER" id="PTHR12159">
    <property type="entry name" value="G/T AND G/U MISMATCH-SPECIFIC DNA GLYCOSYLASE"/>
    <property type="match status" value="1"/>
</dbReference>
<dbReference type="InterPro" id="IPR036895">
    <property type="entry name" value="Uracil-DNA_glycosylase-like_sf"/>
</dbReference>
<dbReference type="InterPro" id="IPR005122">
    <property type="entry name" value="Uracil-DNA_glycosylase-like"/>
</dbReference>
<keyword evidence="5" id="KW-0326">Glycosidase</keyword>
<dbReference type="EMBL" id="CP114014">
    <property type="protein sequence ID" value="XAY04128.1"/>
    <property type="molecule type" value="Genomic_DNA"/>
</dbReference>
<evidence type="ECO:0000256" key="3">
    <source>
        <dbReference type="ARBA" id="ARBA00023204"/>
    </source>
</evidence>
<sequence>MILPDHLAPGLRLVFCGTAAGAVSARVGAYYAGPGNRFWPTLHAVGLTPHRYAPTEGAALLLSAGIGLTDLCKTRSGADSALGRDPFDVPRLVAAVVAHRPAVVAFTSLTAGRAALGREAAHGRSPAAFAGTEAWVLPSPSGLATRWWDPAPWQALADAVRRGDAARGGGAGR</sequence>
<dbReference type="KEGG" id="parq:DSM112329_00957"/>